<feature type="signal peptide" evidence="1">
    <location>
        <begin position="1"/>
        <end position="15"/>
    </location>
</feature>
<gene>
    <name evidence="2" type="ORF">GDO81_028711</name>
</gene>
<organism evidence="2 3">
    <name type="scientific">Engystomops pustulosus</name>
    <name type="common">Tungara frog</name>
    <name type="synonym">Physalaemus pustulosus</name>
    <dbReference type="NCBI Taxonomy" id="76066"/>
    <lineage>
        <taxon>Eukaryota</taxon>
        <taxon>Metazoa</taxon>
        <taxon>Chordata</taxon>
        <taxon>Craniata</taxon>
        <taxon>Vertebrata</taxon>
        <taxon>Euteleostomi</taxon>
        <taxon>Amphibia</taxon>
        <taxon>Batrachia</taxon>
        <taxon>Anura</taxon>
        <taxon>Neobatrachia</taxon>
        <taxon>Hyloidea</taxon>
        <taxon>Leptodactylidae</taxon>
        <taxon>Leiuperinae</taxon>
        <taxon>Engystomops</taxon>
    </lineage>
</organism>
<dbReference type="Proteomes" id="UP000824782">
    <property type="component" value="Unassembled WGS sequence"/>
</dbReference>
<evidence type="ECO:0000313" key="2">
    <source>
        <dbReference type="EMBL" id="KAG8535369.1"/>
    </source>
</evidence>
<dbReference type="AlphaFoldDB" id="A0AAV6YCU8"/>
<keyword evidence="1" id="KW-0732">Signal</keyword>
<feature type="chain" id="PRO_5043652957" evidence="1">
    <location>
        <begin position="16"/>
        <end position="57"/>
    </location>
</feature>
<evidence type="ECO:0000256" key="1">
    <source>
        <dbReference type="SAM" id="SignalP"/>
    </source>
</evidence>
<sequence length="57" mass="6365">MKIILLFTLITVSVCNDNSGPYHPTSGGKFTCKEKYRNINSKDESCLPTGLKVKLLF</sequence>
<evidence type="ECO:0000313" key="3">
    <source>
        <dbReference type="Proteomes" id="UP000824782"/>
    </source>
</evidence>
<protein>
    <submittedName>
        <fullName evidence="2">Uncharacterized protein</fullName>
    </submittedName>
</protein>
<name>A0AAV6YCU8_ENGPU</name>
<proteinExistence type="predicted"/>
<keyword evidence="3" id="KW-1185">Reference proteome</keyword>
<dbReference type="EMBL" id="WNYA01069109">
    <property type="protein sequence ID" value="KAG8535369.1"/>
    <property type="molecule type" value="Genomic_DNA"/>
</dbReference>
<comment type="caution">
    <text evidence="2">The sequence shown here is derived from an EMBL/GenBank/DDBJ whole genome shotgun (WGS) entry which is preliminary data.</text>
</comment>
<reference evidence="2" key="1">
    <citation type="thesis" date="2020" institute="ProQuest LLC" country="789 East Eisenhower Parkway, Ann Arbor, MI, USA">
        <title>Comparative Genomics and Chromosome Evolution.</title>
        <authorList>
            <person name="Mudd A.B."/>
        </authorList>
    </citation>
    <scope>NUCLEOTIDE SEQUENCE</scope>
    <source>
        <strain evidence="2">237g6f4</strain>
        <tissue evidence="2">Blood</tissue>
    </source>
</reference>
<accession>A0AAV6YCU8</accession>